<keyword evidence="3" id="KW-0804">Transcription</keyword>
<dbReference type="PROSITE" id="PS50932">
    <property type="entry name" value="HTH_LACI_2"/>
    <property type="match status" value="1"/>
</dbReference>
<protein>
    <submittedName>
        <fullName evidence="6">LacI family DNA-binding transcriptional regulator</fullName>
    </submittedName>
</protein>
<evidence type="ECO:0000256" key="1">
    <source>
        <dbReference type="ARBA" id="ARBA00023015"/>
    </source>
</evidence>
<dbReference type="Gene3D" id="1.10.260.40">
    <property type="entry name" value="lambda repressor-like DNA-binding domains"/>
    <property type="match status" value="1"/>
</dbReference>
<dbReference type="InterPro" id="IPR000843">
    <property type="entry name" value="HTH_LacI"/>
</dbReference>
<dbReference type="Proteomes" id="UP000433309">
    <property type="component" value="Unassembled WGS sequence"/>
</dbReference>
<dbReference type="PRINTS" id="PR00036">
    <property type="entry name" value="HTHLACI"/>
</dbReference>
<name>A0A6I2KXK3_9BURK</name>
<dbReference type="GO" id="GO:0003700">
    <property type="term" value="F:DNA-binding transcription factor activity"/>
    <property type="evidence" value="ECO:0007669"/>
    <property type="project" value="TreeGrafter"/>
</dbReference>
<dbReference type="Pfam" id="PF13377">
    <property type="entry name" value="Peripla_BP_3"/>
    <property type="match status" value="1"/>
</dbReference>
<dbReference type="CDD" id="cd01545">
    <property type="entry name" value="PBP1_SalR"/>
    <property type="match status" value="1"/>
</dbReference>
<sequence>MTKNKVKPAPVPAAQSRSQAPTMADVAELAGVSPMTVSRVMNGDTAVREKTRLRVDAAVAALNYVPNQAARRLAGSRPIRVGFLYSNPSAGYLSEFLVGLLNQASPNNVQLVVEKCEADEHGVDQARRLIANGVDGIILPPPLCDVRNLIDLIAASGTPAMAVACGQPDPRVSGVSIDDYQAAYAMTCHLIALGHQRIGFVIGHPNQSASARRLAGFKAALTDKHMPLAPELMVQGLFTYRSGLDAAEVLLNLEHRPTAIFASNDDMAAAVVAIAHRLGLDVPGDLTVAGFDDTALATTIWPELTTVRQPITDMAEAAVQFLVRQIRAQRNGEPEPPQHALMEHTLVRRQSDAAPRLRPSTKIAGKGRI</sequence>
<keyword evidence="7" id="KW-1185">Reference proteome</keyword>
<dbReference type="Gene3D" id="3.40.50.2300">
    <property type="match status" value="2"/>
</dbReference>
<organism evidence="6 7">
    <name type="scientific">Duganella guangzhouensis</name>
    <dbReference type="NCBI Taxonomy" id="2666084"/>
    <lineage>
        <taxon>Bacteria</taxon>
        <taxon>Pseudomonadati</taxon>
        <taxon>Pseudomonadota</taxon>
        <taxon>Betaproteobacteria</taxon>
        <taxon>Burkholderiales</taxon>
        <taxon>Oxalobacteraceae</taxon>
        <taxon>Telluria group</taxon>
        <taxon>Duganella</taxon>
    </lineage>
</organism>
<dbReference type="InterPro" id="IPR010982">
    <property type="entry name" value="Lambda_DNA-bd_dom_sf"/>
</dbReference>
<feature type="region of interest" description="Disordered" evidence="4">
    <location>
        <begin position="350"/>
        <end position="369"/>
    </location>
</feature>
<feature type="region of interest" description="Disordered" evidence="4">
    <location>
        <begin position="1"/>
        <end position="22"/>
    </location>
</feature>
<dbReference type="CDD" id="cd01392">
    <property type="entry name" value="HTH_LacI"/>
    <property type="match status" value="1"/>
</dbReference>
<dbReference type="SUPFAM" id="SSF53822">
    <property type="entry name" value="Periplasmic binding protein-like I"/>
    <property type="match status" value="1"/>
</dbReference>
<keyword evidence="2 6" id="KW-0238">DNA-binding</keyword>
<evidence type="ECO:0000313" key="7">
    <source>
        <dbReference type="Proteomes" id="UP000433309"/>
    </source>
</evidence>
<dbReference type="GO" id="GO:0000976">
    <property type="term" value="F:transcription cis-regulatory region binding"/>
    <property type="evidence" value="ECO:0007669"/>
    <property type="project" value="TreeGrafter"/>
</dbReference>
<evidence type="ECO:0000256" key="4">
    <source>
        <dbReference type="SAM" id="MobiDB-lite"/>
    </source>
</evidence>
<reference evidence="6 7" key="1">
    <citation type="submission" date="2019-11" db="EMBL/GenBank/DDBJ databases">
        <title>Novel species isolated from a subtropical stream in China.</title>
        <authorList>
            <person name="Lu H."/>
        </authorList>
    </citation>
    <scope>NUCLEOTIDE SEQUENCE [LARGE SCALE GENOMIC DNA]</scope>
    <source>
        <strain evidence="6 7">FT80W</strain>
    </source>
</reference>
<evidence type="ECO:0000259" key="5">
    <source>
        <dbReference type="PROSITE" id="PS50932"/>
    </source>
</evidence>
<dbReference type="InterPro" id="IPR028082">
    <property type="entry name" value="Peripla_BP_I"/>
</dbReference>
<dbReference type="PANTHER" id="PTHR30146">
    <property type="entry name" value="LACI-RELATED TRANSCRIPTIONAL REPRESSOR"/>
    <property type="match status" value="1"/>
</dbReference>
<evidence type="ECO:0000256" key="3">
    <source>
        <dbReference type="ARBA" id="ARBA00023163"/>
    </source>
</evidence>
<dbReference type="Pfam" id="PF00356">
    <property type="entry name" value="LacI"/>
    <property type="match status" value="1"/>
</dbReference>
<evidence type="ECO:0000256" key="2">
    <source>
        <dbReference type="ARBA" id="ARBA00023125"/>
    </source>
</evidence>
<dbReference type="PANTHER" id="PTHR30146:SF153">
    <property type="entry name" value="LACTOSE OPERON REPRESSOR"/>
    <property type="match status" value="1"/>
</dbReference>
<accession>A0A6I2KXK3</accession>
<feature type="domain" description="HTH lacI-type" evidence="5">
    <location>
        <begin position="21"/>
        <end position="75"/>
    </location>
</feature>
<dbReference type="AlphaFoldDB" id="A0A6I2KXK3"/>
<dbReference type="EMBL" id="WKJK01000005">
    <property type="protein sequence ID" value="MRW90493.1"/>
    <property type="molecule type" value="Genomic_DNA"/>
</dbReference>
<dbReference type="PROSITE" id="PS00356">
    <property type="entry name" value="HTH_LACI_1"/>
    <property type="match status" value="1"/>
</dbReference>
<gene>
    <name evidence="6" type="ORF">GJ699_10895</name>
</gene>
<dbReference type="SMART" id="SM00354">
    <property type="entry name" value="HTH_LACI"/>
    <property type="match status" value="1"/>
</dbReference>
<dbReference type="InterPro" id="IPR046335">
    <property type="entry name" value="LacI/GalR-like_sensor"/>
</dbReference>
<evidence type="ECO:0000313" key="6">
    <source>
        <dbReference type="EMBL" id="MRW90493.1"/>
    </source>
</evidence>
<dbReference type="RefSeq" id="WP_154376022.1">
    <property type="nucleotide sequence ID" value="NZ_WKJK01000005.1"/>
</dbReference>
<proteinExistence type="predicted"/>
<keyword evidence="1" id="KW-0805">Transcription regulation</keyword>
<comment type="caution">
    <text evidence="6">The sequence shown here is derived from an EMBL/GenBank/DDBJ whole genome shotgun (WGS) entry which is preliminary data.</text>
</comment>
<dbReference type="SUPFAM" id="SSF47413">
    <property type="entry name" value="lambda repressor-like DNA-binding domains"/>
    <property type="match status" value="1"/>
</dbReference>